<protein>
    <submittedName>
        <fullName evidence="1">Uncharacterized protein</fullName>
    </submittedName>
</protein>
<accession>A0ABD0YNE3</accession>
<keyword evidence="2" id="KW-1185">Reference proteome</keyword>
<proteinExistence type="predicted"/>
<gene>
    <name evidence="1" type="ORF">AAG570_010573</name>
</gene>
<dbReference type="Proteomes" id="UP001558652">
    <property type="component" value="Unassembled WGS sequence"/>
</dbReference>
<sequence length="169" mass="19101">MLPSLAVNDGVRMGVEATRPKSSFSRVAFKFLRRLDFIGEGEGGEEVAFLFKLKVEETLSDRVGYVLESQWTSRPLSFAGGSDFRPEFLCVVTTAPWTPGDLENHGRWFPPTTITSFGMDLMLESCCCEEDSLTWTIFRACGWIMSVDAWRRCRQPLETVMRSVEDLPA</sequence>
<evidence type="ECO:0000313" key="1">
    <source>
        <dbReference type="EMBL" id="KAL1132621.1"/>
    </source>
</evidence>
<name>A0ABD0YNE3_9HEMI</name>
<comment type="caution">
    <text evidence="1">The sequence shown here is derived from an EMBL/GenBank/DDBJ whole genome shotgun (WGS) entry which is preliminary data.</text>
</comment>
<reference evidence="1 2" key="1">
    <citation type="submission" date="2024-07" db="EMBL/GenBank/DDBJ databases">
        <title>Chromosome-level genome assembly of the water stick insect Ranatra chinensis (Heteroptera: Nepidae).</title>
        <authorList>
            <person name="Liu X."/>
        </authorList>
    </citation>
    <scope>NUCLEOTIDE SEQUENCE [LARGE SCALE GENOMIC DNA]</scope>
    <source>
        <strain evidence="1">Cailab_2021Rc</strain>
        <tissue evidence="1">Muscle</tissue>
    </source>
</reference>
<evidence type="ECO:0000313" key="2">
    <source>
        <dbReference type="Proteomes" id="UP001558652"/>
    </source>
</evidence>
<dbReference type="EMBL" id="JBFDAA010000005">
    <property type="protein sequence ID" value="KAL1132621.1"/>
    <property type="molecule type" value="Genomic_DNA"/>
</dbReference>
<organism evidence="1 2">
    <name type="scientific">Ranatra chinensis</name>
    <dbReference type="NCBI Taxonomy" id="642074"/>
    <lineage>
        <taxon>Eukaryota</taxon>
        <taxon>Metazoa</taxon>
        <taxon>Ecdysozoa</taxon>
        <taxon>Arthropoda</taxon>
        <taxon>Hexapoda</taxon>
        <taxon>Insecta</taxon>
        <taxon>Pterygota</taxon>
        <taxon>Neoptera</taxon>
        <taxon>Paraneoptera</taxon>
        <taxon>Hemiptera</taxon>
        <taxon>Heteroptera</taxon>
        <taxon>Panheteroptera</taxon>
        <taxon>Nepomorpha</taxon>
        <taxon>Nepidae</taxon>
        <taxon>Ranatrinae</taxon>
        <taxon>Ranatra</taxon>
    </lineage>
</organism>
<dbReference type="AlphaFoldDB" id="A0ABD0YNE3"/>